<dbReference type="InterPro" id="IPR006390">
    <property type="entry name" value="DHP_synth_dom"/>
</dbReference>
<dbReference type="InterPro" id="IPR045031">
    <property type="entry name" value="DHP_synth-like"/>
</dbReference>
<dbReference type="EC" id="2.5.1.15" evidence="5"/>
<evidence type="ECO:0000256" key="7">
    <source>
        <dbReference type="ARBA" id="ARBA00022723"/>
    </source>
</evidence>
<accession>A0A7J5BP47</accession>
<comment type="similarity">
    <text evidence="4">Belongs to the DHPS family.</text>
</comment>
<dbReference type="CDD" id="cd00739">
    <property type="entry name" value="DHPS"/>
    <property type="match status" value="1"/>
</dbReference>
<protein>
    <recommendedName>
        <fullName evidence="5">dihydropteroate synthase</fullName>
        <ecNumber evidence="5">2.5.1.15</ecNumber>
    </recommendedName>
</protein>
<keyword evidence="7" id="KW-0479">Metal-binding</keyword>
<dbReference type="PANTHER" id="PTHR20941">
    <property type="entry name" value="FOLATE SYNTHESIS PROTEINS"/>
    <property type="match status" value="1"/>
</dbReference>
<dbReference type="PROSITE" id="PS00793">
    <property type="entry name" value="DHPS_2"/>
    <property type="match status" value="1"/>
</dbReference>
<keyword evidence="8" id="KW-0460">Magnesium</keyword>
<dbReference type="GO" id="GO:0004156">
    <property type="term" value="F:dihydropteroate synthase activity"/>
    <property type="evidence" value="ECO:0007669"/>
    <property type="project" value="UniProtKB-EC"/>
</dbReference>
<dbReference type="InterPro" id="IPR011005">
    <property type="entry name" value="Dihydropteroate_synth-like_sf"/>
</dbReference>
<name>A0A7J5BP47_9MICO</name>
<dbReference type="Proteomes" id="UP000467240">
    <property type="component" value="Unassembled WGS sequence"/>
</dbReference>
<dbReference type="GO" id="GO:0046656">
    <property type="term" value="P:folic acid biosynthetic process"/>
    <property type="evidence" value="ECO:0007669"/>
    <property type="project" value="UniProtKB-KW"/>
</dbReference>
<dbReference type="PROSITE" id="PS50972">
    <property type="entry name" value="PTERIN_BINDING"/>
    <property type="match status" value="1"/>
</dbReference>
<feature type="domain" description="Pterin-binding" evidence="11">
    <location>
        <begin position="1"/>
        <end position="258"/>
    </location>
</feature>
<evidence type="ECO:0000256" key="10">
    <source>
        <dbReference type="SAM" id="MobiDB-lite"/>
    </source>
</evidence>
<comment type="caution">
    <text evidence="12">The sequence shown here is derived from an EMBL/GenBank/DDBJ whole genome shotgun (WGS) entry which is preliminary data.</text>
</comment>
<dbReference type="Gene3D" id="3.20.20.20">
    <property type="entry name" value="Dihydropteroate synthase-like"/>
    <property type="match status" value="1"/>
</dbReference>
<evidence type="ECO:0000256" key="2">
    <source>
        <dbReference type="ARBA" id="ARBA00001946"/>
    </source>
</evidence>
<evidence type="ECO:0000256" key="1">
    <source>
        <dbReference type="ARBA" id="ARBA00000012"/>
    </source>
</evidence>
<keyword evidence="9" id="KW-0289">Folate biosynthesis</keyword>
<evidence type="ECO:0000313" key="13">
    <source>
        <dbReference type="Proteomes" id="UP000467240"/>
    </source>
</evidence>
<evidence type="ECO:0000256" key="4">
    <source>
        <dbReference type="ARBA" id="ARBA00009503"/>
    </source>
</evidence>
<dbReference type="GO" id="GO:0046872">
    <property type="term" value="F:metal ion binding"/>
    <property type="evidence" value="ECO:0007669"/>
    <property type="project" value="UniProtKB-KW"/>
</dbReference>
<dbReference type="EMBL" id="WBJZ01000022">
    <property type="protein sequence ID" value="KAB1653654.1"/>
    <property type="molecule type" value="Genomic_DNA"/>
</dbReference>
<feature type="region of interest" description="Disordered" evidence="10">
    <location>
        <begin position="1"/>
        <end position="24"/>
    </location>
</feature>
<dbReference type="Pfam" id="PF00809">
    <property type="entry name" value="Pterin_bind"/>
    <property type="match status" value="1"/>
</dbReference>
<comment type="pathway">
    <text evidence="3">Cofactor biosynthesis; tetrahydrofolate biosynthesis; 7,8-dihydrofolate from 2-amino-4-hydroxy-6-hydroxymethyl-7,8-dihydropteridine diphosphate and 4-aminobenzoate: step 1/2.</text>
</comment>
<evidence type="ECO:0000256" key="6">
    <source>
        <dbReference type="ARBA" id="ARBA00022679"/>
    </source>
</evidence>
<dbReference type="InterPro" id="IPR000489">
    <property type="entry name" value="Pterin-binding_dom"/>
</dbReference>
<proteinExistence type="inferred from homology"/>
<keyword evidence="6 12" id="KW-0808">Transferase</keyword>
<evidence type="ECO:0000256" key="5">
    <source>
        <dbReference type="ARBA" id="ARBA00012458"/>
    </source>
</evidence>
<comment type="catalytic activity">
    <reaction evidence="1">
        <text>(7,8-dihydropterin-6-yl)methyl diphosphate + 4-aminobenzoate = 7,8-dihydropteroate + diphosphate</text>
        <dbReference type="Rhea" id="RHEA:19949"/>
        <dbReference type="ChEBI" id="CHEBI:17836"/>
        <dbReference type="ChEBI" id="CHEBI:17839"/>
        <dbReference type="ChEBI" id="CHEBI:33019"/>
        <dbReference type="ChEBI" id="CHEBI:72950"/>
        <dbReference type="EC" id="2.5.1.15"/>
    </reaction>
</comment>
<dbReference type="GO" id="GO:0005829">
    <property type="term" value="C:cytosol"/>
    <property type="evidence" value="ECO:0007669"/>
    <property type="project" value="TreeGrafter"/>
</dbReference>
<organism evidence="12 13">
    <name type="scientific">Pseudoclavibacter chungangensis</name>
    <dbReference type="NCBI Taxonomy" id="587635"/>
    <lineage>
        <taxon>Bacteria</taxon>
        <taxon>Bacillati</taxon>
        <taxon>Actinomycetota</taxon>
        <taxon>Actinomycetes</taxon>
        <taxon>Micrococcales</taxon>
        <taxon>Microbacteriaceae</taxon>
        <taxon>Pseudoclavibacter</taxon>
    </lineage>
</organism>
<comment type="cofactor">
    <cofactor evidence="2">
        <name>Mg(2+)</name>
        <dbReference type="ChEBI" id="CHEBI:18420"/>
    </cofactor>
</comment>
<sequence>MGILNVTPDSFSDGGAFERDDRTERTRAAVRAAERLAADGATIVDVGGESTRPGARRVPQGEEAQRVVPVVRALAERGIAVSVDTMNATTAAAALDAGATWINDVSGGRADEAMLPLVADRDTPFVLSHWRGHSIGMNALADYADPAREILDELARARDAAVAAGLAAERIVLDPGLGFAKRAADNWAVLHALPSFVALGHPLLVGASRKRFTADLLAADAPVTDRDLPTAIISALCAREGVWGLRVHDAAVTRIALDVVDAWTRGADHVD</sequence>
<reference evidence="12 13" key="1">
    <citation type="submission" date="2019-09" db="EMBL/GenBank/DDBJ databases">
        <title>Phylogeny of genus Pseudoclavibacter and closely related genus.</title>
        <authorList>
            <person name="Li Y."/>
        </authorList>
    </citation>
    <scope>NUCLEOTIDE SEQUENCE [LARGE SCALE GENOMIC DNA]</scope>
    <source>
        <strain evidence="12 13">DSM 23821</strain>
    </source>
</reference>
<dbReference type="AlphaFoldDB" id="A0A7J5BP47"/>
<dbReference type="OrthoDB" id="9811744at2"/>
<dbReference type="GO" id="GO:0046654">
    <property type="term" value="P:tetrahydrofolate biosynthetic process"/>
    <property type="evidence" value="ECO:0007669"/>
    <property type="project" value="TreeGrafter"/>
</dbReference>
<dbReference type="PANTHER" id="PTHR20941:SF1">
    <property type="entry name" value="FOLIC ACID SYNTHESIS PROTEIN FOL1"/>
    <property type="match status" value="1"/>
</dbReference>
<evidence type="ECO:0000313" key="12">
    <source>
        <dbReference type="EMBL" id="KAB1653654.1"/>
    </source>
</evidence>
<dbReference type="SUPFAM" id="SSF51717">
    <property type="entry name" value="Dihydropteroate synthetase-like"/>
    <property type="match status" value="1"/>
</dbReference>
<evidence type="ECO:0000256" key="3">
    <source>
        <dbReference type="ARBA" id="ARBA00004763"/>
    </source>
</evidence>
<evidence type="ECO:0000256" key="9">
    <source>
        <dbReference type="ARBA" id="ARBA00022909"/>
    </source>
</evidence>
<evidence type="ECO:0000259" key="11">
    <source>
        <dbReference type="PROSITE" id="PS50972"/>
    </source>
</evidence>
<evidence type="ECO:0000256" key="8">
    <source>
        <dbReference type="ARBA" id="ARBA00022842"/>
    </source>
</evidence>
<gene>
    <name evidence="12" type="primary">folP</name>
    <name evidence="12" type="ORF">F8O01_14965</name>
</gene>
<keyword evidence="13" id="KW-1185">Reference proteome</keyword>
<dbReference type="NCBIfam" id="TIGR01496">
    <property type="entry name" value="DHPS"/>
    <property type="match status" value="1"/>
</dbReference>